<protein>
    <submittedName>
        <fullName evidence="1">Uncharacterized protein</fullName>
    </submittedName>
</protein>
<dbReference type="Proteomes" id="UP000193045">
    <property type="component" value="Unassembled WGS sequence"/>
</dbReference>
<name>A0A1X3JFJ8_ECOLX</name>
<dbReference type="EMBL" id="ADJB01000062">
    <property type="protein sequence ID" value="OSL07369.1"/>
    <property type="molecule type" value="Genomic_DNA"/>
</dbReference>
<dbReference type="AlphaFoldDB" id="A0A1X3JFJ8"/>
<reference evidence="1 2" key="1">
    <citation type="submission" date="2010-04" db="EMBL/GenBank/DDBJ databases">
        <title>The Genome Sequence of Escherichia coli H386.</title>
        <authorList>
            <consortium name="The Broad Institute Genome Sequencing Platform"/>
            <consortium name="The Broad Institute Genome Sequencing Center for Infectious Disease"/>
            <person name="Feldgarden M."/>
            <person name="Gordon D.M."/>
            <person name="Johnson J.R."/>
            <person name="Johnston B.D."/>
            <person name="Young S."/>
            <person name="Zeng Q."/>
            <person name="Koehrsen M."/>
            <person name="Alvarado L."/>
            <person name="Berlin A.M."/>
            <person name="Borenstein D."/>
            <person name="Chapman S.B."/>
            <person name="Chen Z."/>
            <person name="Engels R."/>
            <person name="Freedman E."/>
            <person name="Gellesch M."/>
            <person name="Goldberg J."/>
            <person name="Griggs A."/>
            <person name="Gujja S."/>
            <person name="Heilman E.R."/>
            <person name="Heiman D.I."/>
            <person name="Hepburn T.A."/>
            <person name="Howarth C."/>
            <person name="Jen D."/>
            <person name="Larson L."/>
            <person name="Mehta T."/>
            <person name="Park D."/>
            <person name="Pearson M."/>
            <person name="Richards J."/>
            <person name="Roberts A."/>
            <person name="Saif S."/>
            <person name="Shea T.D."/>
            <person name="Shenoy N."/>
            <person name="Sisk P."/>
            <person name="Stolte C."/>
            <person name="Sykes S.N."/>
            <person name="Walk T."/>
            <person name="White J."/>
            <person name="Yandava C."/>
            <person name="Haas B."/>
            <person name="Henn M.R."/>
            <person name="Nusbaum C."/>
            <person name="Birren B."/>
        </authorList>
    </citation>
    <scope>NUCLEOTIDE SEQUENCE [LARGE SCALE GENOMIC DNA]</scope>
    <source>
        <strain evidence="1 2">H386</strain>
    </source>
</reference>
<proteinExistence type="predicted"/>
<gene>
    <name evidence="1" type="ORF">ECVG_04403</name>
</gene>
<sequence>MALNKEEEIMNKDLKKEANKILLHLSKQCFELRVSSVIQNHPEQVEQLKHEEAFMMNTYKDSIKVAKHMFPKVVRNTFFDVKLSPRLIDNDFILKALKAFHKQMDFMKDFQK</sequence>
<organism evidence="1 2">
    <name type="scientific">Escherichia coli H386</name>
    <dbReference type="NCBI Taxonomy" id="656397"/>
    <lineage>
        <taxon>Bacteria</taxon>
        <taxon>Pseudomonadati</taxon>
        <taxon>Pseudomonadota</taxon>
        <taxon>Gammaproteobacteria</taxon>
        <taxon>Enterobacterales</taxon>
        <taxon>Enterobacteriaceae</taxon>
        <taxon>Escherichia</taxon>
    </lineage>
</organism>
<accession>A0A1X3JFJ8</accession>
<evidence type="ECO:0000313" key="2">
    <source>
        <dbReference type="Proteomes" id="UP000193045"/>
    </source>
</evidence>
<evidence type="ECO:0000313" key="1">
    <source>
        <dbReference type="EMBL" id="OSL07369.1"/>
    </source>
</evidence>
<comment type="caution">
    <text evidence="1">The sequence shown here is derived from an EMBL/GenBank/DDBJ whole genome shotgun (WGS) entry which is preliminary data.</text>
</comment>